<sequence length="230" mass="26154">MESINIDDFARQLIADRCSALIESSDMLPLNNLHILKTVRDEYFKNPTPKNYENIKKLFSQTKYFDDSIDYKDFSRRVLLIAIKFGLNKGKEHFKSYKTILEVAIKRLDTINPDLRSSKRALLQHYHECLENFDSPHNDEHHLITFAKEIATKIFIETIDLYSHNNKSPLELDGRVTTKSIEAAPTSATVIAPLLEAAMKDKKRKAAAAAAAADAPSVTKYKIATPLFQL</sequence>
<dbReference type="OrthoDB" id="8415at10239"/>
<evidence type="ECO:0000313" key="2">
    <source>
        <dbReference type="Proteomes" id="UP000204251"/>
    </source>
</evidence>
<dbReference type="RefSeq" id="YP_002268092.1">
    <property type="nucleotide sequence ID" value="NC_011345.1"/>
</dbReference>
<protein>
    <recommendedName>
        <fullName evidence="3">Ac106-like protein</fullName>
    </recommendedName>
</protein>
<reference evidence="1 2" key="1">
    <citation type="submission" date="2008-06" db="EMBL/GenBank/DDBJ databases">
        <title>Complete nucleotide sequence analysis of the Agrotis ipsilon multiple nucleopolyhedrovirus.</title>
        <authorList>
            <person name="Harrison R.L."/>
        </authorList>
    </citation>
    <scope>NUCLEOTIDE SEQUENCE [LARGE SCALE GENOMIC DNA]</scope>
    <source>
        <strain evidence="1 2">Illinois</strain>
    </source>
</reference>
<evidence type="ECO:0000313" key="1">
    <source>
        <dbReference type="EMBL" id="ACI28764.1"/>
    </source>
</evidence>
<dbReference type="KEGG" id="vg:6965831"/>
<proteinExistence type="predicted"/>
<dbReference type="InterPro" id="IPR008534">
    <property type="entry name" value="DUF816"/>
</dbReference>
<dbReference type="Proteomes" id="UP000204251">
    <property type="component" value="Segment"/>
</dbReference>
<dbReference type="EMBL" id="EU839994">
    <property type="protein sequence ID" value="ACI28764.1"/>
    <property type="molecule type" value="Genomic_DNA"/>
</dbReference>
<accession>B6D5X6</accession>
<name>B6D5X6_9ABAC</name>
<organism evidence="1 2">
    <name type="scientific">Agrotis ipsilon multiple nucleopolyhedrovirus</name>
    <dbReference type="NCBI Taxonomy" id="208013"/>
    <lineage>
        <taxon>Viruses</taxon>
        <taxon>Viruses incertae sedis</taxon>
        <taxon>Naldaviricetes</taxon>
        <taxon>Lefavirales</taxon>
        <taxon>Baculoviridae</taxon>
        <taxon>Alphabaculovirus</taxon>
        <taxon>Alphabaculovirus agipsilonis</taxon>
    </lineage>
</organism>
<dbReference type="GeneID" id="6965831"/>
<dbReference type="Pfam" id="PF05674">
    <property type="entry name" value="DUF816"/>
    <property type="match status" value="1"/>
</dbReference>
<keyword evidence="2" id="KW-1185">Reference proteome</keyword>
<evidence type="ECO:0008006" key="3">
    <source>
        <dbReference type="Google" id="ProtNLM"/>
    </source>
</evidence>